<proteinExistence type="predicted"/>
<organism evidence="3 4">
    <name type="scientific">Trichuris suis</name>
    <name type="common">pig whipworm</name>
    <dbReference type="NCBI Taxonomy" id="68888"/>
    <lineage>
        <taxon>Eukaryota</taxon>
        <taxon>Metazoa</taxon>
        <taxon>Ecdysozoa</taxon>
        <taxon>Nematoda</taxon>
        <taxon>Enoplea</taxon>
        <taxon>Dorylaimia</taxon>
        <taxon>Trichinellida</taxon>
        <taxon>Trichuridae</taxon>
        <taxon>Trichuris</taxon>
    </lineage>
</organism>
<evidence type="ECO:0000259" key="2">
    <source>
        <dbReference type="Pfam" id="PF22766"/>
    </source>
</evidence>
<feature type="transmembrane region" description="Helical" evidence="1">
    <location>
        <begin position="47"/>
        <end position="67"/>
    </location>
</feature>
<dbReference type="Pfam" id="PF22766">
    <property type="entry name" value="ZW10_C2"/>
    <property type="match status" value="1"/>
</dbReference>
<keyword evidence="1" id="KW-1133">Transmembrane helix</keyword>
<name>A0A085MAK5_9BILA</name>
<sequence length="537" mass="60174">MMTGPAAAYVKLGQIVVMAWLLQTEIRWLLQKIAEVIHRLHPMHPCIAYWTALLGSVMFLVLFTVGANVHNLCQRLEDVEGLKGLIGAFSNVTNDYLRWLANSSFLQSGDISSISLFDAGKIDIVIKAQMRLALSRKICALASSSFGLIEMTPSTFAAHLVTQLVAEQSSNLFTNHKKAKRSTRSWMVDYVERIECTLRKAFGTTSQAQAIRYFEVSRTAAWLAIVLGKNRLKEACQSAYVTALSFNNMCFLARSLLDLNVDVERRLAAVLRCSPCLFGFMYLDVVKKLRNLAVTYLNTFLECQSTQLIRDLKSPTGTTLIKNYKSELRTVCIAGFAKAAIGGRSSICHEKIKLCLKQLLCIHSEWKSLLPGHVMRVSYGRLVDCLFSTVISNVLSLEDITTKEANGLDDSLTALMADVEFLFTSQLNGKLFAFKNDLFPFGREHLKIGIGNDDDFNFCLNAQLIDPIFELPLHLSYVVDRIDYGKNASLTIPPNAVTSARSFFVKWRGTQSFLGYRSRQGRRMSNPPSWANHHTSM</sequence>
<accession>A0A085MAK5</accession>
<dbReference type="InterPro" id="IPR046362">
    <property type="entry name" value="Zw10/DSL1_C_sf"/>
</dbReference>
<dbReference type="Gene3D" id="1.10.357.150">
    <property type="match status" value="1"/>
</dbReference>
<evidence type="ECO:0000313" key="4">
    <source>
        <dbReference type="Proteomes" id="UP000030764"/>
    </source>
</evidence>
<dbReference type="Proteomes" id="UP000030764">
    <property type="component" value="Unassembled WGS sequence"/>
</dbReference>
<reference evidence="3 4" key="1">
    <citation type="journal article" date="2014" name="Nat. Genet.">
        <title>Genome and transcriptome of the porcine whipworm Trichuris suis.</title>
        <authorList>
            <person name="Jex A.R."/>
            <person name="Nejsum P."/>
            <person name="Schwarz E.M."/>
            <person name="Hu L."/>
            <person name="Young N.D."/>
            <person name="Hall R.S."/>
            <person name="Korhonen P.K."/>
            <person name="Liao S."/>
            <person name="Thamsborg S."/>
            <person name="Xia J."/>
            <person name="Xu P."/>
            <person name="Wang S."/>
            <person name="Scheerlinck J.P."/>
            <person name="Hofmann A."/>
            <person name="Sternberg P.W."/>
            <person name="Wang J."/>
            <person name="Gasser R.B."/>
        </authorList>
    </citation>
    <scope>NUCLEOTIDE SEQUENCE [LARGE SCALE GENOMIC DNA]</scope>
    <source>
        <strain evidence="3">DCEP-RM93M</strain>
    </source>
</reference>
<dbReference type="InterPro" id="IPR055148">
    <property type="entry name" value="ZW10_C_2"/>
</dbReference>
<gene>
    <name evidence="3" type="ORF">M513_04793</name>
</gene>
<keyword evidence="4" id="KW-1185">Reference proteome</keyword>
<keyword evidence="1" id="KW-0472">Membrane</keyword>
<evidence type="ECO:0000313" key="3">
    <source>
        <dbReference type="EMBL" id="KFD54251.1"/>
    </source>
</evidence>
<dbReference type="AlphaFoldDB" id="A0A085MAK5"/>
<evidence type="ECO:0000256" key="1">
    <source>
        <dbReference type="SAM" id="Phobius"/>
    </source>
</evidence>
<keyword evidence="1" id="KW-0812">Transmembrane</keyword>
<feature type="domain" description="ZW10 C-terminal helical" evidence="2">
    <location>
        <begin position="352"/>
        <end position="424"/>
    </location>
</feature>
<protein>
    <recommendedName>
        <fullName evidence="2">ZW10 C-terminal helical domain-containing protein</fullName>
    </recommendedName>
</protein>
<dbReference type="EMBL" id="KL363209">
    <property type="protein sequence ID" value="KFD54251.1"/>
    <property type="molecule type" value="Genomic_DNA"/>
</dbReference>